<keyword evidence="7" id="KW-1185">Reference proteome</keyword>
<reference evidence="3 5" key="1">
    <citation type="submission" date="2015-08" db="EMBL/GenBank/DDBJ databases">
        <title>Thermococcus thioreducens DSM 14981 genome sequencing.</title>
        <authorList>
            <person name="Hong S.-J."/>
            <person name="Kim M.-C."/>
            <person name="Shin J.-H."/>
        </authorList>
    </citation>
    <scope>NUCLEOTIDE SEQUENCE [LARGE SCALE GENOMIC DNA]</scope>
    <source>
        <strain evidence="3 5">DSM 14981</strain>
    </source>
</reference>
<dbReference type="EMBL" id="LIXN01000003">
    <property type="protein sequence ID" value="KQH83132.1"/>
    <property type="molecule type" value="Genomic_DNA"/>
</dbReference>
<dbReference type="InterPro" id="IPR009061">
    <property type="entry name" value="DNA-bd_dom_put_sf"/>
</dbReference>
<evidence type="ECO:0000313" key="6">
    <source>
        <dbReference type="Proteomes" id="UP000182125"/>
    </source>
</evidence>
<reference evidence="6" key="4">
    <citation type="submission" date="2016-10" db="EMBL/GenBank/DDBJ databases">
        <authorList>
            <person name="Varghese N."/>
            <person name="Submissions S."/>
        </authorList>
    </citation>
    <scope>NUCLEOTIDE SEQUENCE [LARGE SCALE GENOMIC DNA]</scope>
    <source>
        <strain evidence="6">OGL-20</strain>
    </source>
</reference>
<dbReference type="GeneID" id="33333882"/>
<organism evidence="3 5">
    <name type="scientific">Thermococcus thioreducens</name>
    <dbReference type="NCBI Taxonomy" id="277988"/>
    <lineage>
        <taxon>Archaea</taxon>
        <taxon>Methanobacteriati</taxon>
        <taxon>Methanobacteriota</taxon>
        <taxon>Thermococci</taxon>
        <taxon>Thermococcales</taxon>
        <taxon>Thermococcaceae</taxon>
        <taxon>Thermococcus</taxon>
    </lineage>
</organism>
<feature type="domain" description="Helix-turn-helix" evidence="1">
    <location>
        <begin position="69"/>
        <end position="119"/>
    </location>
</feature>
<dbReference type="InterPro" id="IPR010093">
    <property type="entry name" value="SinI_DNA-bd"/>
</dbReference>
<evidence type="ECO:0000313" key="7">
    <source>
        <dbReference type="Proteomes" id="UP000250136"/>
    </source>
</evidence>
<evidence type="ECO:0000313" key="2">
    <source>
        <dbReference type="EMBL" id="ASJ12401.1"/>
    </source>
</evidence>
<dbReference type="Proteomes" id="UP000051862">
    <property type="component" value="Unassembled WGS sequence"/>
</dbReference>
<dbReference type="RefSeq" id="WP_055428788.1">
    <property type="nucleotide sequence ID" value="NZ_CP015105.1"/>
</dbReference>
<dbReference type="EMBL" id="CP015105">
    <property type="protein sequence ID" value="ASJ12401.1"/>
    <property type="molecule type" value="Genomic_DNA"/>
</dbReference>
<sequence>MATPRPEGPYYSPREVARELDIDIFRLYTLIEKRKVNALKTRYKKCMYYWIHKDEVKRLKKMMGSKDCYTTGEVAKILNVTRNTVYEWIRRGKIRAVQPSFHKHWRIPKEVVDMLLEARQLPPEQLYTESQLVEVLGIPRRRVGRIVDLILSGEIQGVAVGKRWYIPKSELEKAKEILREEYGEKVLHNSRIY</sequence>
<evidence type="ECO:0000259" key="1">
    <source>
        <dbReference type="Pfam" id="PF12728"/>
    </source>
</evidence>
<dbReference type="PATRIC" id="fig|277988.4.peg.555"/>
<evidence type="ECO:0000313" key="4">
    <source>
        <dbReference type="EMBL" id="SEV91484.1"/>
    </source>
</evidence>
<evidence type="ECO:0000313" key="3">
    <source>
        <dbReference type="EMBL" id="KQH83132.1"/>
    </source>
</evidence>
<dbReference type="EMBL" id="FOIW01000001">
    <property type="protein sequence ID" value="SEV91484.1"/>
    <property type="molecule type" value="Genomic_DNA"/>
</dbReference>
<dbReference type="OrthoDB" id="386294at2157"/>
<dbReference type="STRING" id="277988.SAMN05216170_0833"/>
<dbReference type="Proteomes" id="UP000250136">
    <property type="component" value="Chromosome"/>
</dbReference>
<dbReference type="GO" id="GO:0003677">
    <property type="term" value="F:DNA binding"/>
    <property type="evidence" value="ECO:0007669"/>
    <property type="project" value="InterPro"/>
</dbReference>
<reference evidence="4" key="3">
    <citation type="submission" date="2016-10" db="EMBL/GenBank/DDBJ databases">
        <authorList>
            <person name="de Groot N.N."/>
        </authorList>
    </citation>
    <scope>NUCLEOTIDE SEQUENCE [LARGE SCALE GENOMIC DNA]</scope>
    <source>
        <strain evidence="4">OGL-20</strain>
    </source>
</reference>
<evidence type="ECO:0000313" key="5">
    <source>
        <dbReference type="Proteomes" id="UP000051862"/>
    </source>
</evidence>
<dbReference type="Gene3D" id="1.10.1660.10">
    <property type="match status" value="1"/>
</dbReference>
<dbReference type="KEGG" id="ttd:A3L14_05620"/>
<dbReference type="AlphaFoldDB" id="A0A0Q2XPB8"/>
<protein>
    <submittedName>
        <fullName evidence="4">DNA binding domain-containing protein, excisionase family</fullName>
    </submittedName>
</protein>
<reference evidence="2 7" key="2">
    <citation type="submission" date="2016-04" db="EMBL/GenBank/DDBJ databases">
        <title>Complete genome sequence of Thermococcus thioreducens type strain OGL-20P.</title>
        <authorList>
            <person name="Oger P.M."/>
        </authorList>
    </citation>
    <scope>NUCLEOTIDE SEQUENCE [LARGE SCALE GENOMIC DNA]</scope>
    <source>
        <strain evidence="2 7">OGL-20P</strain>
    </source>
</reference>
<gene>
    <name evidence="2" type="ORF">A3L14_05620</name>
    <name evidence="3" type="ORF">AMR53_02625</name>
    <name evidence="4" type="ORF">SAMN05216170_0833</name>
</gene>
<dbReference type="NCBIfam" id="TIGR01764">
    <property type="entry name" value="excise"/>
    <property type="match status" value="1"/>
</dbReference>
<name>A0A0Q2XPB8_9EURY</name>
<dbReference type="Pfam" id="PF12728">
    <property type="entry name" value="HTH_17"/>
    <property type="match status" value="1"/>
</dbReference>
<dbReference type="Proteomes" id="UP000182125">
    <property type="component" value="Unassembled WGS sequence"/>
</dbReference>
<dbReference type="SUPFAM" id="SSF46955">
    <property type="entry name" value="Putative DNA-binding domain"/>
    <property type="match status" value="1"/>
</dbReference>
<accession>A0A0Q2XPB8</accession>
<dbReference type="InterPro" id="IPR041657">
    <property type="entry name" value="HTH_17"/>
</dbReference>
<proteinExistence type="predicted"/>